<dbReference type="Proteomes" id="UP000569914">
    <property type="component" value="Unassembled WGS sequence"/>
</dbReference>
<protein>
    <submittedName>
        <fullName evidence="1">Streptomycin 6-kinase</fullName>
        <ecNumber evidence="1">2.7.1.72</ecNumber>
    </submittedName>
</protein>
<dbReference type="InterPro" id="IPR011009">
    <property type="entry name" value="Kinase-like_dom_sf"/>
</dbReference>
<dbReference type="Gene3D" id="3.90.1200.10">
    <property type="match status" value="1"/>
</dbReference>
<dbReference type="GO" id="GO:0019748">
    <property type="term" value="P:secondary metabolic process"/>
    <property type="evidence" value="ECO:0007669"/>
    <property type="project" value="InterPro"/>
</dbReference>
<evidence type="ECO:0000313" key="2">
    <source>
        <dbReference type="Proteomes" id="UP000569914"/>
    </source>
</evidence>
<sequence length="301" mass="32107">MFTLPDRVRDRACSLGPSGAAWLAGLPDLVAGLAADWALTIGEPLSGGSASLVLRATDGNGEPVVLKLGQPDGPLAEQADTLRRAGGRGYARLQRFDEARNALLVEGLGPSLETAGSSPERTIEVLCALLREAWLVPRPAAPPGAPEKAASLGAFIGEAWPALGRPGPERVIETALGYAERRAAAYDPDRSVVVHGDPHPANALLRRGDGYVFVDPDGFLADPGYDLGVVLRDWLPELAGTDDPDALLRGYCRLLARRAGVDAEVIWEWGFLERVSTGLYCLRYGAPELGRRFLASAERLR</sequence>
<gene>
    <name evidence="1" type="ORF">BKA15_000070</name>
</gene>
<dbReference type="AlphaFoldDB" id="A0A7Y9I1Z8"/>
<reference evidence="1 2" key="1">
    <citation type="submission" date="2020-07" db="EMBL/GenBank/DDBJ databases">
        <title>Sequencing the genomes of 1000 actinobacteria strains.</title>
        <authorList>
            <person name="Klenk H.-P."/>
        </authorList>
    </citation>
    <scope>NUCLEOTIDE SEQUENCE [LARGE SCALE GENOMIC DNA]</scope>
    <source>
        <strain evidence="1 2">DSM 22083</strain>
    </source>
</reference>
<evidence type="ECO:0000313" key="1">
    <source>
        <dbReference type="EMBL" id="NYE68741.1"/>
    </source>
</evidence>
<keyword evidence="2" id="KW-1185">Reference proteome</keyword>
<comment type="caution">
    <text evidence="1">The sequence shown here is derived from an EMBL/GenBank/DDBJ whole genome shotgun (WGS) entry which is preliminary data.</text>
</comment>
<accession>A0A7Y9I1Z8</accession>
<keyword evidence="1" id="KW-0418">Kinase</keyword>
<dbReference type="Pfam" id="PF04655">
    <property type="entry name" value="APH_6_hur"/>
    <property type="match status" value="1"/>
</dbReference>
<dbReference type="GO" id="GO:0050300">
    <property type="term" value="F:aminoglycoside 6-kinase activity"/>
    <property type="evidence" value="ECO:0007669"/>
    <property type="project" value="UniProtKB-EC"/>
</dbReference>
<dbReference type="SUPFAM" id="SSF56112">
    <property type="entry name" value="Protein kinase-like (PK-like)"/>
    <property type="match status" value="1"/>
</dbReference>
<proteinExistence type="predicted"/>
<dbReference type="InterPro" id="IPR006748">
    <property type="entry name" value="NH2Glyco/OHUrea_AB-resist_kin"/>
</dbReference>
<dbReference type="EC" id="2.7.1.72" evidence="1"/>
<dbReference type="RefSeq" id="WP_179747623.1">
    <property type="nucleotide sequence ID" value="NZ_JACCBU010000001.1"/>
</dbReference>
<keyword evidence="1" id="KW-0808">Transferase</keyword>
<name>A0A7Y9I1Z8_9ACTN</name>
<organism evidence="1 2">
    <name type="scientific">Microlunatus parietis</name>
    <dbReference type="NCBI Taxonomy" id="682979"/>
    <lineage>
        <taxon>Bacteria</taxon>
        <taxon>Bacillati</taxon>
        <taxon>Actinomycetota</taxon>
        <taxon>Actinomycetes</taxon>
        <taxon>Propionibacteriales</taxon>
        <taxon>Propionibacteriaceae</taxon>
        <taxon>Microlunatus</taxon>
    </lineage>
</organism>
<dbReference type="EMBL" id="JACCBU010000001">
    <property type="protein sequence ID" value="NYE68741.1"/>
    <property type="molecule type" value="Genomic_DNA"/>
</dbReference>